<organism evidence="1 3">
    <name type="scientific">Pseudomonas syringae pv. delphinii</name>
    <dbReference type="NCBI Taxonomy" id="192088"/>
    <lineage>
        <taxon>Bacteria</taxon>
        <taxon>Pseudomonadati</taxon>
        <taxon>Pseudomonadota</taxon>
        <taxon>Gammaproteobacteria</taxon>
        <taxon>Pseudomonadales</taxon>
        <taxon>Pseudomonadaceae</taxon>
        <taxon>Pseudomonas</taxon>
    </lineage>
</organism>
<gene>
    <name evidence="2" type="ORF">ALQ08_102974</name>
    <name evidence="1" type="ORF">ALQ28_102846</name>
</gene>
<protein>
    <submittedName>
        <fullName evidence="1">Uncharacterized protein</fullName>
    </submittedName>
</protein>
<reference evidence="3 4" key="1">
    <citation type="submission" date="2018-08" db="EMBL/GenBank/DDBJ databases">
        <title>Recombination of ecologically and evolutionarily significant loci maintains genetic cohesion in the Pseudomonas syringae species complex.</title>
        <authorList>
            <person name="Dillon M."/>
            <person name="Thakur S."/>
            <person name="Almeida R.N.D."/>
            <person name="Weir B.S."/>
            <person name="Guttman D.S."/>
        </authorList>
    </citation>
    <scope>NUCLEOTIDE SEQUENCE [LARGE SCALE GENOMIC DNA]</scope>
    <source>
        <strain evidence="2 4">ICMP 13052</strain>
        <strain evidence="1 3">ICMP 4330</strain>
    </source>
</reference>
<accession>A0A0P9PAL7</accession>
<evidence type="ECO:0000313" key="2">
    <source>
        <dbReference type="EMBL" id="RMQ23219.1"/>
    </source>
</evidence>
<dbReference type="EMBL" id="RBRA01000175">
    <property type="protein sequence ID" value="RMQ23219.1"/>
    <property type="molecule type" value="Genomic_DNA"/>
</dbReference>
<proteinExistence type="predicted"/>
<dbReference type="Proteomes" id="UP000267908">
    <property type="component" value="Unassembled WGS sequence"/>
</dbReference>
<sequence>MFLSSRFASPIRRVRQFCPFRRENARIYWRNMKSNVNSRTLPAHPCLARGDWRANLHVSISVGMTCKDCPSFLKIQMKVLCEGVGKGSLHATQFVMPGAFRLWNESTLCMTMRCRRGGEFVQKLAFAGYVARKGRL</sequence>
<dbReference type="EMBL" id="RBQG01000167">
    <property type="protein sequence ID" value="RMP12904.1"/>
    <property type="molecule type" value="Genomic_DNA"/>
</dbReference>
<dbReference type="Proteomes" id="UP000269044">
    <property type="component" value="Unassembled WGS sequence"/>
</dbReference>
<comment type="caution">
    <text evidence="1">The sequence shown here is derived from an EMBL/GenBank/DDBJ whole genome shotgun (WGS) entry which is preliminary data.</text>
</comment>
<evidence type="ECO:0000313" key="4">
    <source>
        <dbReference type="Proteomes" id="UP000269044"/>
    </source>
</evidence>
<name>A0A0P9PAL7_9PSED</name>
<dbReference type="AlphaFoldDB" id="A0A0P9PAL7"/>
<evidence type="ECO:0000313" key="1">
    <source>
        <dbReference type="EMBL" id="RMP12904.1"/>
    </source>
</evidence>
<evidence type="ECO:0000313" key="3">
    <source>
        <dbReference type="Proteomes" id="UP000267908"/>
    </source>
</evidence>